<dbReference type="OrthoDB" id="3518032at2"/>
<evidence type="ECO:0000313" key="4">
    <source>
        <dbReference type="Proteomes" id="UP000194632"/>
    </source>
</evidence>
<dbReference type="GO" id="GO:0000162">
    <property type="term" value="P:L-tryptophan biosynthetic process"/>
    <property type="evidence" value="ECO:0007669"/>
    <property type="project" value="TreeGrafter"/>
</dbReference>
<dbReference type="InterPro" id="IPR019999">
    <property type="entry name" value="Anth_synth_I-like"/>
</dbReference>
<name>A0A243QBE2_9ACTN</name>
<evidence type="ECO:0000313" key="3">
    <source>
        <dbReference type="EMBL" id="OUC79033.1"/>
    </source>
</evidence>
<sequence length="408" mass="42347">MVAWDGVGSDSLGPDAVAPALDVLRALHAETAVRRLPPPAALIGDWYDADAVIAPSIELTPGCLPPDDPDRFWFGYLGFPVRPHDASLPPDVGGHTEGVLVLRDGRWSRVGSGVPDWAEAAVHATGDPADSVTRRGAATGPTTEWHAPEPVPHLDAIAHCLDAIRAGEVYQACVCTRFTGTLSGHPVEFFTELAGATAPAKAAFLQGDWGSVASLSPETFLRRTGNIISSSPIKGTLPASADPDALAASAKDIAENIMIVDLVRNDLGRIAVTGSVRVPELLTVVPAPGVWHLVSRVEAILPPGTGNDAVLAATFPPASVTGTPKLRAMELLEGWEADARGVYCGAIGMAGPGRALDLNVAIRTVEITPDGTLALGVGGGITIDSDPAREWQECLDKAASIVEPRGSA</sequence>
<dbReference type="InterPro" id="IPR005801">
    <property type="entry name" value="ADC_synthase"/>
</dbReference>
<comment type="caution">
    <text evidence="3">The sequence shown here is derived from an EMBL/GenBank/DDBJ whole genome shotgun (WGS) entry which is preliminary data.</text>
</comment>
<keyword evidence="4" id="KW-1185">Reference proteome</keyword>
<dbReference type="SUPFAM" id="SSF56322">
    <property type="entry name" value="ADC synthase"/>
    <property type="match status" value="1"/>
</dbReference>
<dbReference type="RefSeq" id="WP_086535170.1">
    <property type="nucleotide sequence ID" value="NZ_NGFO01000009.1"/>
</dbReference>
<dbReference type="PANTHER" id="PTHR11236:SF50">
    <property type="entry name" value="AMINODEOXYCHORISMATE SYNTHASE COMPONENT 1"/>
    <property type="match status" value="1"/>
</dbReference>
<dbReference type="Pfam" id="PF00425">
    <property type="entry name" value="Chorismate_bind"/>
    <property type="match status" value="1"/>
</dbReference>
<evidence type="ECO:0000256" key="1">
    <source>
        <dbReference type="SAM" id="MobiDB-lite"/>
    </source>
</evidence>
<organism evidence="3 4">
    <name type="scientific">Gordonia lacunae</name>
    <dbReference type="NCBI Taxonomy" id="417102"/>
    <lineage>
        <taxon>Bacteria</taxon>
        <taxon>Bacillati</taxon>
        <taxon>Actinomycetota</taxon>
        <taxon>Actinomycetes</taxon>
        <taxon>Mycobacteriales</taxon>
        <taxon>Gordoniaceae</taxon>
        <taxon>Gordonia</taxon>
    </lineage>
</organism>
<feature type="region of interest" description="Disordered" evidence="1">
    <location>
        <begin position="124"/>
        <end position="149"/>
    </location>
</feature>
<protein>
    <submittedName>
        <fullName evidence="3">Aminodeoxychorismate synthase component I</fullName>
    </submittedName>
</protein>
<dbReference type="GO" id="GO:0046820">
    <property type="term" value="F:4-amino-4-deoxychorismate synthase activity"/>
    <property type="evidence" value="ECO:0007669"/>
    <property type="project" value="TreeGrafter"/>
</dbReference>
<gene>
    <name evidence="3" type="ORF">CA982_09920</name>
</gene>
<evidence type="ECO:0000259" key="2">
    <source>
        <dbReference type="Pfam" id="PF00425"/>
    </source>
</evidence>
<accession>A0A243QBE2</accession>
<feature type="domain" description="Chorismate-utilising enzyme C-terminal" evidence="2">
    <location>
        <begin position="154"/>
        <end position="397"/>
    </location>
</feature>
<proteinExistence type="predicted"/>
<dbReference type="STRING" id="417102.CA982_09920"/>
<dbReference type="PANTHER" id="PTHR11236">
    <property type="entry name" value="AMINOBENZOATE/ANTHRANILATE SYNTHASE"/>
    <property type="match status" value="1"/>
</dbReference>
<dbReference type="PRINTS" id="PR00095">
    <property type="entry name" value="ANTSNTHASEI"/>
</dbReference>
<reference evidence="3 4" key="1">
    <citation type="submission" date="2017-05" db="EMBL/GenBank/DDBJ databases">
        <title>Biotechnological potential of actinobacteria isolated from South African environments.</title>
        <authorList>
            <person name="Le Roes-Hill M."/>
            <person name="Prins A."/>
            <person name="Durrell K.A."/>
        </authorList>
    </citation>
    <scope>NUCLEOTIDE SEQUENCE [LARGE SCALE GENOMIC DNA]</scope>
    <source>
        <strain evidence="3">BS2</strain>
    </source>
</reference>
<dbReference type="AlphaFoldDB" id="A0A243QBE2"/>
<dbReference type="EMBL" id="NGFO01000009">
    <property type="protein sequence ID" value="OUC79033.1"/>
    <property type="molecule type" value="Genomic_DNA"/>
</dbReference>
<dbReference type="Proteomes" id="UP000194632">
    <property type="component" value="Unassembled WGS sequence"/>
</dbReference>
<dbReference type="NCBIfam" id="NF004530">
    <property type="entry name" value="PRK05877.1"/>
    <property type="match status" value="1"/>
</dbReference>
<dbReference type="InterPro" id="IPR015890">
    <property type="entry name" value="Chorismate_C"/>
</dbReference>
<dbReference type="Gene3D" id="3.60.120.10">
    <property type="entry name" value="Anthranilate synthase"/>
    <property type="match status" value="1"/>
</dbReference>